<evidence type="ECO:0000256" key="1">
    <source>
        <dbReference type="SAM" id="Phobius"/>
    </source>
</evidence>
<comment type="caution">
    <text evidence="2">The sequence shown here is derived from an EMBL/GenBank/DDBJ whole genome shotgun (WGS) entry which is preliminary data.</text>
</comment>
<sequence>MGLVIQFLTITGHLASTLFAFVHLGGGDAAAAFYDNMSAPWYLAHLGFYGLSFLVTDLLVIHRVHVIFSNSRTVIILPFIFPIVQVVSTAELTYQLSKSHPGEQSIVLYGLSNPWVTTTLVTSIVLVFAPT</sequence>
<gene>
    <name evidence="2" type="ORF">GGX14DRAFT_454502</name>
</gene>
<dbReference type="EMBL" id="JARJCW010000035">
    <property type="protein sequence ID" value="KAJ7207824.1"/>
    <property type="molecule type" value="Genomic_DNA"/>
</dbReference>
<feature type="transmembrane region" description="Helical" evidence="1">
    <location>
        <begin position="41"/>
        <end position="61"/>
    </location>
</feature>
<reference evidence="2" key="1">
    <citation type="submission" date="2023-03" db="EMBL/GenBank/DDBJ databases">
        <title>Massive genome expansion in bonnet fungi (Mycena s.s.) driven by repeated elements and novel gene families across ecological guilds.</title>
        <authorList>
            <consortium name="Lawrence Berkeley National Laboratory"/>
            <person name="Harder C.B."/>
            <person name="Miyauchi S."/>
            <person name="Viragh M."/>
            <person name="Kuo A."/>
            <person name="Thoen E."/>
            <person name="Andreopoulos B."/>
            <person name="Lu D."/>
            <person name="Skrede I."/>
            <person name="Drula E."/>
            <person name="Henrissat B."/>
            <person name="Morin E."/>
            <person name="Kohler A."/>
            <person name="Barry K."/>
            <person name="LaButti K."/>
            <person name="Morin E."/>
            <person name="Salamov A."/>
            <person name="Lipzen A."/>
            <person name="Mereny Z."/>
            <person name="Hegedus B."/>
            <person name="Baldrian P."/>
            <person name="Stursova M."/>
            <person name="Weitz H."/>
            <person name="Taylor A."/>
            <person name="Grigoriev I.V."/>
            <person name="Nagy L.G."/>
            <person name="Martin F."/>
            <person name="Kauserud H."/>
        </authorList>
    </citation>
    <scope>NUCLEOTIDE SEQUENCE</scope>
    <source>
        <strain evidence="2">9144</strain>
    </source>
</reference>
<accession>A0AAD6VEW7</accession>
<evidence type="ECO:0000313" key="2">
    <source>
        <dbReference type="EMBL" id="KAJ7207824.1"/>
    </source>
</evidence>
<proteinExistence type="predicted"/>
<feature type="transmembrane region" description="Helical" evidence="1">
    <location>
        <begin position="106"/>
        <end position="129"/>
    </location>
</feature>
<protein>
    <submittedName>
        <fullName evidence="2">Uncharacterized protein</fullName>
    </submittedName>
</protein>
<evidence type="ECO:0000313" key="3">
    <source>
        <dbReference type="Proteomes" id="UP001219525"/>
    </source>
</evidence>
<keyword evidence="1" id="KW-1133">Transmembrane helix</keyword>
<dbReference type="AlphaFoldDB" id="A0AAD6VEW7"/>
<organism evidence="2 3">
    <name type="scientific">Mycena pura</name>
    <dbReference type="NCBI Taxonomy" id="153505"/>
    <lineage>
        <taxon>Eukaryota</taxon>
        <taxon>Fungi</taxon>
        <taxon>Dikarya</taxon>
        <taxon>Basidiomycota</taxon>
        <taxon>Agaricomycotina</taxon>
        <taxon>Agaricomycetes</taxon>
        <taxon>Agaricomycetidae</taxon>
        <taxon>Agaricales</taxon>
        <taxon>Marasmiineae</taxon>
        <taxon>Mycenaceae</taxon>
        <taxon>Mycena</taxon>
    </lineage>
</organism>
<keyword evidence="1" id="KW-0812">Transmembrane</keyword>
<dbReference type="Proteomes" id="UP001219525">
    <property type="component" value="Unassembled WGS sequence"/>
</dbReference>
<keyword evidence="1" id="KW-0472">Membrane</keyword>
<name>A0AAD6VEW7_9AGAR</name>
<keyword evidence="3" id="KW-1185">Reference proteome</keyword>
<feature type="transmembrane region" description="Helical" evidence="1">
    <location>
        <begin position="73"/>
        <end position="94"/>
    </location>
</feature>